<sequence length="381" mass="40551">MRTDLKTDRIKSKPEFRFKYLLFLVLTAALMTGGCLPGSDTETIDPGWNQKVKNLNESTVTVGSSEEKRPATWKAALISGSWKALSYHPFRNGAAWVCTDGDNFLQIGGEAAGRPTKQCEAISISNDTRKSIQSMAIARTEAASGVTMKSIGDTTPQVIVCGGCDDAGNILNSTEILMENGKWTCGPPCPVAVKGAAAGGFGTMFVITGGLLANGSVSNETFIYYTDRGYWEKSTSMTFPRYQSGSLKAENKLIVFGGLERSGSGNSAMASQGIQQNSHYESESLVVESYDIQTGQWSRLPDLPASKVGGTGVMTNETVIVFGGTSSLVADSRVWYLEGNQSSWFPGSSSLPGGFPVIASILDGRITALPGVIQQLTGPKE</sequence>
<dbReference type="PROSITE" id="PS51257">
    <property type="entry name" value="PROKAR_LIPOPROTEIN"/>
    <property type="match status" value="1"/>
</dbReference>
<dbReference type="PANTHER" id="PTHR45632">
    <property type="entry name" value="LD33804P"/>
    <property type="match status" value="1"/>
</dbReference>
<comment type="caution">
    <text evidence="3">The sequence shown here is derived from an EMBL/GenBank/DDBJ whole genome shotgun (WGS) entry which is preliminary data.</text>
</comment>
<name>A0A2N1PR76_9BACT</name>
<dbReference type="InterPro" id="IPR015915">
    <property type="entry name" value="Kelch-typ_b-propeller"/>
</dbReference>
<dbReference type="Proteomes" id="UP000233256">
    <property type="component" value="Unassembled WGS sequence"/>
</dbReference>
<protein>
    <recommendedName>
        <fullName evidence="5">Galactose oxidase</fullName>
    </recommendedName>
</protein>
<dbReference type="SMART" id="SM00612">
    <property type="entry name" value="Kelch"/>
    <property type="match status" value="4"/>
</dbReference>
<evidence type="ECO:0008006" key="5">
    <source>
        <dbReference type="Google" id="ProtNLM"/>
    </source>
</evidence>
<evidence type="ECO:0000313" key="4">
    <source>
        <dbReference type="Proteomes" id="UP000233256"/>
    </source>
</evidence>
<dbReference type="AlphaFoldDB" id="A0A2N1PR76"/>
<reference evidence="3 4" key="1">
    <citation type="journal article" date="2017" name="ISME J.">
        <title>Potential for microbial H2 and metal transformations associated with novel bacteria and archaea in deep terrestrial subsurface sediments.</title>
        <authorList>
            <person name="Hernsdorf A.W."/>
            <person name="Amano Y."/>
            <person name="Miyakawa K."/>
            <person name="Ise K."/>
            <person name="Suzuki Y."/>
            <person name="Anantharaman K."/>
            <person name="Probst A."/>
            <person name="Burstein D."/>
            <person name="Thomas B.C."/>
            <person name="Banfield J.F."/>
        </authorList>
    </citation>
    <scope>NUCLEOTIDE SEQUENCE [LARGE SCALE GENOMIC DNA]</scope>
    <source>
        <strain evidence="3">HGW-Wallbacteria-1</strain>
    </source>
</reference>
<accession>A0A2N1PR76</accession>
<dbReference type="SUPFAM" id="SSF117281">
    <property type="entry name" value="Kelch motif"/>
    <property type="match status" value="2"/>
</dbReference>
<keyword evidence="1" id="KW-0880">Kelch repeat</keyword>
<gene>
    <name evidence="3" type="ORF">CVV64_07800</name>
</gene>
<organism evidence="3 4">
    <name type="scientific">Candidatus Wallbacteria bacterium HGW-Wallbacteria-1</name>
    <dbReference type="NCBI Taxonomy" id="2013854"/>
    <lineage>
        <taxon>Bacteria</taxon>
        <taxon>Candidatus Walliibacteriota</taxon>
    </lineage>
</organism>
<keyword evidence="2" id="KW-0677">Repeat</keyword>
<evidence type="ECO:0000256" key="2">
    <source>
        <dbReference type="ARBA" id="ARBA00022737"/>
    </source>
</evidence>
<dbReference type="InterPro" id="IPR006652">
    <property type="entry name" value="Kelch_1"/>
</dbReference>
<evidence type="ECO:0000313" key="3">
    <source>
        <dbReference type="EMBL" id="PKK90772.1"/>
    </source>
</evidence>
<evidence type="ECO:0000256" key="1">
    <source>
        <dbReference type="ARBA" id="ARBA00022441"/>
    </source>
</evidence>
<dbReference type="PANTHER" id="PTHR45632:SF3">
    <property type="entry name" value="KELCH-LIKE PROTEIN 32"/>
    <property type="match status" value="1"/>
</dbReference>
<dbReference type="Gene3D" id="2.120.10.80">
    <property type="entry name" value="Kelch-type beta propeller"/>
    <property type="match status" value="2"/>
</dbReference>
<dbReference type="EMBL" id="PGXC01000004">
    <property type="protein sequence ID" value="PKK90772.1"/>
    <property type="molecule type" value="Genomic_DNA"/>
</dbReference>
<proteinExistence type="predicted"/>